<feature type="transmembrane region" description="Helical" evidence="2">
    <location>
        <begin position="12"/>
        <end position="33"/>
    </location>
</feature>
<dbReference type="RefSeq" id="WP_188724977.1">
    <property type="nucleotide sequence ID" value="NZ_BMJD01000011.1"/>
</dbReference>
<dbReference type="SUPFAM" id="SSF49265">
    <property type="entry name" value="Fibronectin type III"/>
    <property type="match status" value="1"/>
</dbReference>
<dbReference type="CDD" id="cd00838">
    <property type="entry name" value="MPP_superfamily"/>
    <property type="match status" value="1"/>
</dbReference>
<dbReference type="SMART" id="SM00060">
    <property type="entry name" value="FN3"/>
    <property type="match status" value="2"/>
</dbReference>
<feature type="domain" description="PA14" evidence="4">
    <location>
        <begin position="220"/>
        <end position="364"/>
    </location>
</feature>
<dbReference type="PANTHER" id="PTHR45867:SF3">
    <property type="entry name" value="ACID PHOSPHATASE TYPE 7"/>
    <property type="match status" value="1"/>
</dbReference>
<dbReference type="Gene3D" id="2.60.120.260">
    <property type="entry name" value="Galactose-binding domain-like"/>
    <property type="match status" value="1"/>
</dbReference>
<feature type="domain" description="Fibronectin type-III" evidence="3">
    <location>
        <begin position="893"/>
        <end position="992"/>
    </location>
</feature>
<dbReference type="PROSITE" id="PS51820">
    <property type="entry name" value="PA14"/>
    <property type="match status" value="1"/>
</dbReference>
<dbReference type="SUPFAM" id="SSF56988">
    <property type="entry name" value="Anthrax protective antigen"/>
    <property type="match status" value="1"/>
</dbReference>
<dbReference type="InterPro" id="IPR015914">
    <property type="entry name" value="PAPs_N"/>
</dbReference>
<keyword evidence="2" id="KW-1133">Transmembrane helix</keyword>
<dbReference type="Gene3D" id="2.60.40.10">
    <property type="entry name" value="Immunoglobulins"/>
    <property type="match status" value="1"/>
</dbReference>
<name>A0A9W5TX67_9BACI</name>
<dbReference type="Pfam" id="PF16656">
    <property type="entry name" value="Pur_ac_phosph_N"/>
    <property type="match status" value="1"/>
</dbReference>
<dbReference type="InterPro" id="IPR004843">
    <property type="entry name" value="Calcineurin-like_PHP"/>
</dbReference>
<dbReference type="SUPFAM" id="SSF49785">
    <property type="entry name" value="Galactose-binding domain-like"/>
    <property type="match status" value="1"/>
</dbReference>
<keyword evidence="2" id="KW-0812">Transmembrane</keyword>
<dbReference type="Proteomes" id="UP000621492">
    <property type="component" value="Unassembled WGS sequence"/>
</dbReference>
<keyword evidence="1" id="KW-0732">Signal</keyword>
<dbReference type="InterPro" id="IPR037524">
    <property type="entry name" value="PA14/GLEYA"/>
</dbReference>
<dbReference type="Gene3D" id="2.60.40.380">
    <property type="entry name" value="Purple acid phosphatase-like, N-terminal"/>
    <property type="match status" value="1"/>
</dbReference>
<dbReference type="InterPro" id="IPR036116">
    <property type="entry name" value="FN3_sf"/>
</dbReference>
<sequence length="1176" mass="132121">MEKNRFTLAGKLTIAGLVTVVCFLFFILGQPLAEDRSSSAVDEFNSIFQDANKVEWNYLDDGSNQGSDWASIDYDDSSWKTGLAPLGYGRDNKGLNTVTGFGNDSGKKHITTYFRKEFELKGADAFKQLKATLVRDDGAVIYVNGQEVFRSNMPQESTISYDTLAANTVNDERNEYEFDIDPSILVDGKNVVAVEVHQINQTSSDTFFSLALEGSTIEPGKNNGLLAEYFTNSGDNNFDKVDWKSTAVEPNVDFGNLDPVLQKHTGRADDASIDFTGQLVPEFTEEYTFSMIGDNGFRLWIDDQLVIDHWVNDWDVEQTSSPIQLEAGREYDIKMEYFEDHGGSNLHLSWSSPSVEKEIVPEEALFLPSGYNGPISGTVLGNGQTIEVEFVKPLAAIPSNFPDHLTVNAGDQQNAVENVELDKTDSSILHVKLEDPIAPNQHVTIAYDGKDSVENSDGEVINGFQFTPENYSEWEDYSPIAIAMSLYGDAKTQRSFAWYTNHEHPENAPDNVLDSIVEVVPAGSGFDSKEVLRFTGDSQVLDLKVTNSQNGTFSSHKVLVEGLEPGTSYEYRLGSEGNWSEIGEFITEAKDESEFEFLYMTDSQGANTHDYEVWADTLGQGLQFFPDSKFLIMGGDQVDAGAMEHQWLDYFAKPQELLMDLPVMAAVGNHEGPYHNNFHYHFHYPNDAIDNPLPPGSVYSFDYGDAHFMVLNTMDMGWDDRQRESFNQQIEWLKHEVAKTDKKWKIVSIHKAIYSVGGHSADEDIFELREMLYPVFDELGIDVVLQGHDHTFMRSHQMYNDKPVTDIEADENGNVINPDGTMYIVNNAAGTKYYDVREDVDKYYAAKYEQPYKPVFSGVKMTENSLTIDSYRSGEKESFDHYTIVRNDKTPEPVDGLTAVRNGNGQIVLNWKKPEEAKKDSDPVRGFRIYEKEGRLGKNWSAYVPVEEDQKSYQYTVKDAENGKNYQFVVKAVDKRDNSEGTVVSTKDIPPAAPTKPVTDDGYNTFGWTNVPGYEKLSAYEYSVDNGETWKTVTANPQPVGNRDIPKGHVQVRIKASAEMNNQAGMILKAPNAYTKNQVNETFELNGTIKHDDKLVVDIEIDKQAEYSKDAYLVIELFAGNTPLLINAIPLEEEQTEISQYFNVHGKNYKVKAFVFDRFNSDLDLPQSLAGPIVLK</sequence>
<dbReference type="Gene3D" id="3.60.21.10">
    <property type="match status" value="1"/>
</dbReference>
<evidence type="ECO:0008006" key="7">
    <source>
        <dbReference type="Google" id="ProtNLM"/>
    </source>
</evidence>
<dbReference type="InterPro" id="IPR003961">
    <property type="entry name" value="FN3_dom"/>
</dbReference>
<dbReference type="InterPro" id="IPR011658">
    <property type="entry name" value="PA14_dom"/>
</dbReference>
<dbReference type="SUPFAM" id="SSF56300">
    <property type="entry name" value="Metallo-dependent phosphatases"/>
    <property type="match status" value="1"/>
</dbReference>
<reference evidence="5" key="1">
    <citation type="journal article" date="2014" name="Int. J. Syst. Evol. Microbiol.">
        <title>Complete genome sequence of Corynebacterium casei LMG S-19264T (=DSM 44701T), isolated from a smear-ripened cheese.</title>
        <authorList>
            <consortium name="US DOE Joint Genome Institute (JGI-PGF)"/>
            <person name="Walter F."/>
            <person name="Albersmeier A."/>
            <person name="Kalinowski J."/>
            <person name="Ruckert C."/>
        </authorList>
    </citation>
    <scope>NUCLEOTIDE SEQUENCE</scope>
    <source>
        <strain evidence="5">CGMCC 1.15454</strain>
    </source>
</reference>
<gene>
    <name evidence="5" type="ORF">GCM10011409_18250</name>
</gene>
<dbReference type="InterPro" id="IPR008979">
    <property type="entry name" value="Galactose-bd-like_sf"/>
</dbReference>
<accession>A0A9W5TX67</accession>
<dbReference type="CDD" id="cd00063">
    <property type="entry name" value="FN3"/>
    <property type="match status" value="2"/>
</dbReference>
<reference evidence="5" key="2">
    <citation type="submission" date="2020-09" db="EMBL/GenBank/DDBJ databases">
        <authorList>
            <person name="Sun Q."/>
            <person name="Zhou Y."/>
        </authorList>
    </citation>
    <scope>NUCLEOTIDE SEQUENCE</scope>
    <source>
        <strain evidence="5">CGMCC 1.15454</strain>
    </source>
</reference>
<dbReference type="Pfam" id="PF00149">
    <property type="entry name" value="Metallophos"/>
    <property type="match status" value="1"/>
</dbReference>
<dbReference type="GO" id="GO:0046872">
    <property type="term" value="F:metal ion binding"/>
    <property type="evidence" value="ECO:0007669"/>
    <property type="project" value="InterPro"/>
</dbReference>
<comment type="caution">
    <text evidence="5">The sequence shown here is derived from an EMBL/GenBank/DDBJ whole genome shotgun (WGS) entry which is preliminary data.</text>
</comment>
<dbReference type="Pfam" id="PF07691">
    <property type="entry name" value="PA14"/>
    <property type="match status" value="1"/>
</dbReference>
<dbReference type="PROSITE" id="PS50853">
    <property type="entry name" value="FN3"/>
    <property type="match status" value="1"/>
</dbReference>
<organism evidence="5 6">
    <name type="scientific">Lentibacillus populi</name>
    <dbReference type="NCBI Taxonomy" id="1827502"/>
    <lineage>
        <taxon>Bacteria</taxon>
        <taxon>Bacillati</taxon>
        <taxon>Bacillota</taxon>
        <taxon>Bacilli</taxon>
        <taxon>Bacillales</taxon>
        <taxon>Bacillaceae</taxon>
        <taxon>Lentibacillus</taxon>
    </lineage>
</organism>
<dbReference type="SMART" id="SM00758">
    <property type="entry name" value="PA14"/>
    <property type="match status" value="1"/>
</dbReference>
<dbReference type="InterPro" id="IPR013783">
    <property type="entry name" value="Ig-like_fold"/>
</dbReference>
<evidence type="ECO:0000256" key="2">
    <source>
        <dbReference type="SAM" id="Phobius"/>
    </source>
</evidence>
<keyword evidence="6" id="KW-1185">Reference proteome</keyword>
<dbReference type="InterPro" id="IPR008963">
    <property type="entry name" value="Purple_acid_Pase-like_N"/>
</dbReference>
<evidence type="ECO:0000259" key="4">
    <source>
        <dbReference type="PROSITE" id="PS51820"/>
    </source>
</evidence>
<dbReference type="PANTHER" id="PTHR45867">
    <property type="entry name" value="PURPLE ACID PHOSPHATASE"/>
    <property type="match status" value="1"/>
</dbReference>
<dbReference type="InterPro" id="IPR029052">
    <property type="entry name" value="Metallo-depent_PP-like"/>
</dbReference>
<dbReference type="AlphaFoldDB" id="A0A9W5TX67"/>
<keyword evidence="2" id="KW-0472">Membrane</keyword>
<proteinExistence type="predicted"/>
<evidence type="ECO:0000259" key="3">
    <source>
        <dbReference type="PROSITE" id="PS50853"/>
    </source>
</evidence>
<dbReference type="SUPFAM" id="SSF49363">
    <property type="entry name" value="Purple acid phosphatase, N-terminal domain"/>
    <property type="match status" value="1"/>
</dbReference>
<dbReference type="EMBL" id="BMJD01000011">
    <property type="protein sequence ID" value="GGB41084.1"/>
    <property type="molecule type" value="Genomic_DNA"/>
</dbReference>
<evidence type="ECO:0000313" key="6">
    <source>
        <dbReference type="Proteomes" id="UP000621492"/>
    </source>
</evidence>
<evidence type="ECO:0000313" key="5">
    <source>
        <dbReference type="EMBL" id="GGB41084.1"/>
    </source>
</evidence>
<evidence type="ECO:0000256" key="1">
    <source>
        <dbReference type="ARBA" id="ARBA00022729"/>
    </source>
</evidence>
<dbReference type="GO" id="GO:0003993">
    <property type="term" value="F:acid phosphatase activity"/>
    <property type="evidence" value="ECO:0007669"/>
    <property type="project" value="InterPro"/>
</dbReference>
<protein>
    <recommendedName>
        <fullName evidence="7">PA14 domain-containing protein</fullName>
    </recommendedName>
</protein>
<dbReference type="Pfam" id="PF00041">
    <property type="entry name" value="fn3"/>
    <property type="match status" value="1"/>
</dbReference>
<dbReference type="Gene3D" id="3.90.182.10">
    <property type="entry name" value="Toxin - Anthrax Protective Antigen,domain 1"/>
    <property type="match status" value="1"/>
</dbReference>